<dbReference type="OrthoDB" id="9126875at2"/>
<dbReference type="Gene3D" id="1.10.3210.10">
    <property type="entry name" value="Hypothetical protein af1432"/>
    <property type="match status" value="1"/>
</dbReference>
<gene>
    <name evidence="2" type="ORF">EIP75_12430</name>
</gene>
<feature type="domain" description="HDOD" evidence="1">
    <location>
        <begin position="21"/>
        <end position="223"/>
    </location>
</feature>
<evidence type="ECO:0000259" key="1">
    <source>
        <dbReference type="PROSITE" id="PS51833"/>
    </source>
</evidence>
<evidence type="ECO:0000313" key="3">
    <source>
        <dbReference type="Proteomes" id="UP000269265"/>
    </source>
</evidence>
<dbReference type="EMBL" id="RSED01000008">
    <property type="protein sequence ID" value="RRS04171.1"/>
    <property type="molecule type" value="Genomic_DNA"/>
</dbReference>
<dbReference type="PROSITE" id="PS51833">
    <property type="entry name" value="HDOD"/>
    <property type="match status" value="1"/>
</dbReference>
<organism evidence="2 3">
    <name type="scientific">Aquabacterium soli</name>
    <dbReference type="NCBI Taxonomy" id="2493092"/>
    <lineage>
        <taxon>Bacteria</taxon>
        <taxon>Pseudomonadati</taxon>
        <taxon>Pseudomonadota</taxon>
        <taxon>Betaproteobacteria</taxon>
        <taxon>Burkholderiales</taxon>
        <taxon>Aquabacterium</taxon>
    </lineage>
</organism>
<name>A0A3R8S7D7_9BURK</name>
<sequence>MIDQALPNLSAWINALSDADIPVLPGTALDIAALHEQEEAKGNVDAHLLAQEISSDPLMTLKVLVHVSRYCTRLNIEPPESLTGAILMLGIEPFFKAFSTQTTTETWFTGRAQALEGLNKVVHRSRRAAHLAYSFALHRQDEDAVIIHEAAMLHGFADMMLWCHAPRLAQTLAERLEQDPALRSADAQKEVLGVQLVDLAPALMRAWQLPDLLIRCTDERHARHPQVRTVTLAVRVARHTQYGWDNPHAEAALPDDIADIADLLTLSPEAAYRKVHDLDE</sequence>
<accession>A0A3R8S7D7</accession>
<dbReference type="InterPro" id="IPR013976">
    <property type="entry name" value="HDOD"/>
</dbReference>
<keyword evidence="3" id="KW-1185">Reference proteome</keyword>
<dbReference type="SUPFAM" id="SSF109604">
    <property type="entry name" value="HD-domain/PDEase-like"/>
    <property type="match status" value="1"/>
</dbReference>
<protein>
    <submittedName>
        <fullName evidence="2">HDOD domain-containing protein</fullName>
    </submittedName>
</protein>
<dbReference type="InterPro" id="IPR052340">
    <property type="entry name" value="RNase_Y/CdgJ"/>
</dbReference>
<dbReference type="RefSeq" id="WP_125243574.1">
    <property type="nucleotide sequence ID" value="NZ_RSED01000008.1"/>
</dbReference>
<dbReference type="AlphaFoldDB" id="A0A3R8S7D7"/>
<dbReference type="PANTHER" id="PTHR33525:SF4">
    <property type="entry name" value="CYCLIC DI-GMP PHOSPHODIESTERASE CDGJ"/>
    <property type="match status" value="1"/>
</dbReference>
<evidence type="ECO:0000313" key="2">
    <source>
        <dbReference type="EMBL" id="RRS04171.1"/>
    </source>
</evidence>
<dbReference type="PANTHER" id="PTHR33525">
    <property type="match status" value="1"/>
</dbReference>
<dbReference type="Pfam" id="PF08668">
    <property type="entry name" value="HDOD"/>
    <property type="match status" value="1"/>
</dbReference>
<dbReference type="Proteomes" id="UP000269265">
    <property type="component" value="Unassembled WGS sequence"/>
</dbReference>
<comment type="caution">
    <text evidence="2">The sequence shown here is derived from an EMBL/GenBank/DDBJ whole genome shotgun (WGS) entry which is preliminary data.</text>
</comment>
<proteinExistence type="predicted"/>
<reference evidence="2 3" key="1">
    <citation type="submission" date="2018-12" db="EMBL/GenBank/DDBJ databases">
        <title>The whole draft genome of Aquabacterium sp. SJQ9.</title>
        <authorList>
            <person name="Sun L."/>
            <person name="Gao X."/>
            <person name="Chen W."/>
            <person name="Huang K."/>
        </authorList>
    </citation>
    <scope>NUCLEOTIDE SEQUENCE [LARGE SCALE GENOMIC DNA]</scope>
    <source>
        <strain evidence="2 3">SJQ9</strain>
    </source>
</reference>